<name>X1LM23_9ZZZZ</name>
<gene>
    <name evidence="1" type="ORF">S06H3_06838</name>
</gene>
<dbReference type="EMBL" id="BARV01002706">
    <property type="protein sequence ID" value="GAH95183.1"/>
    <property type="molecule type" value="Genomic_DNA"/>
</dbReference>
<comment type="caution">
    <text evidence="1">The sequence shown here is derived from an EMBL/GenBank/DDBJ whole genome shotgun (WGS) entry which is preliminary data.</text>
</comment>
<accession>X1LM23</accession>
<dbReference type="AlphaFoldDB" id="X1LM23"/>
<evidence type="ECO:0000313" key="1">
    <source>
        <dbReference type="EMBL" id="GAH95183.1"/>
    </source>
</evidence>
<protein>
    <submittedName>
        <fullName evidence="1">Uncharacterized protein</fullName>
    </submittedName>
</protein>
<proteinExistence type="predicted"/>
<reference evidence="1" key="1">
    <citation type="journal article" date="2014" name="Front. Microbiol.">
        <title>High frequency of phylogenetically diverse reductive dehalogenase-homologous genes in deep subseafloor sedimentary metagenomes.</title>
        <authorList>
            <person name="Kawai M."/>
            <person name="Futagami T."/>
            <person name="Toyoda A."/>
            <person name="Takaki Y."/>
            <person name="Nishi S."/>
            <person name="Hori S."/>
            <person name="Arai W."/>
            <person name="Tsubouchi T."/>
            <person name="Morono Y."/>
            <person name="Uchiyama I."/>
            <person name="Ito T."/>
            <person name="Fujiyama A."/>
            <person name="Inagaki F."/>
            <person name="Takami H."/>
        </authorList>
    </citation>
    <scope>NUCLEOTIDE SEQUENCE</scope>
    <source>
        <strain evidence="1">Expedition CK06-06</strain>
    </source>
</reference>
<sequence>MDKVIDCSAKLFAPMSKTPAPLGSPYAFIIAYAAKCPYCGFVMHETLDPSISIYGGLQLNPVNRCEHFVAAVIESENNAQGNPKLLKVMVGFNEREVA</sequence>
<organism evidence="1">
    <name type="scientific">marine sediment metagenome</name>
    <dbReference type="NCBI Taxonomy" id="412755"/>
    <lineage>
        <taxon>unclassified sequences</taxon>
        <taxon>metagenomes</taxon>
        <taxon>ecological metagenomes</taxon>
    </lineage>
</organism>